<dbReference type="GO" id="GO:0005737">
    <property type="term" value="C:cytoplasm"/>
    <property type="evidence" value="ECO:0007669"/>
    <property type="project" value="TreeGrafter"/>
</dbReference>
<dbReference type="InterPro" id="IPR001810">
    <property type="entry name" value="F-box_dom"/>
</dbReference>
<organism evidence="4 5">
    <name type="scientific">Mus caroli</name>
    <name type="common">Ryukyu mouse</name>
    <name type="synonym">Ricefield mouse</name>
    <dbReference type="NCBI Taxonomy" id="10089"/>
    <lineage>
        <taxon>Eukaryota</taxon>
        <taxon>Metazoa</taxon>
        <taxon>Chordata</taxon>
        <taxon>Craniata</taxon>
        <taxon>Vertebrata</taxon>
        <taxon>Euteleostomi</taxon>
        <taxon>Mammalia</taxon>
        <taxon>Eutheria</taxon>
        <taxon>Euarchontoglires</taxon>
        <taxon>Glires</taxon>
        <taxon>Rodentia</taxon>
        <taxon>Myomorpha</taxon>
        <taxon>Muroidea</taxon>
        <taxon>Muridae</taxon>
        <taxon>Murinae</taxon>
        <taxon>Mus</taxon>
        <taxon>Mus</taxon>
    </lineage>
</organism>
<dbReference type="RefSeq" id="XP_021010035.1">
    <property type="nucleotide sequence ID" value="XM_021154376.2"/>
</dbReference>
<proteinExistence type="predicted"/>
<dbReference type="Gene3D" id="2.130.10.10">
    <property type="entry name" value="YVTN repeat-like/Quinoprotein amine dehydrogenase"/>
    <property type="match status" value="1"/>
</dbReference>
<dbReference type="InterPro" id="IPR036047">
    <property type="entry name" value="F-box-like_dom_sf"/>
</dbReference>
<dbReference type="Gene3D" id="1.20.1280.50">
    <property type="match status" value="1"/>
</dbReference>
<feature type="domain" description="F-box" evidence="3">
    <location>
        <begin position="1"/>
        <end position="45"/>
    </location>
</feature>
<comment type="pathway">
    <text evidence="1">Protein modification; protein ubiquitination.</text>
</comment>
<gene>
    <name evidence="5" type="primary">LOC110287871</name>
</gene>
<dbReference type="PROSITE" id="PS50181">
    <property type="entry name" value="FBOX"/>
    <property type="match status" value="1"/>
</dbReference>
<sequence>MEIHLPSLPMMKILSYLDAYSLLQVAQVNKNWNELASSDVLWRKLCQKRWLYCDIDTLQLQGKETWKQFFVDRIWQEHAKFRAKPNDFTHKEIALKCGLFGYAYYISGCGLTRKGQDKSVVCMVSSKNTISTWDVHKSVITWKSPVQPASIKLLTTLPEMHIAVTVDIQSTIKLWDCHNREALATNNLKSPCTSLKAVITKDDPIVLAGDTLGNLYIFRIPDLHLISTVNVLPYGFDGIYCSPQKKWVLLSKKHPYILPKVFYMNSFLRTSEFSAPVSTVLKLSLCERAFWTPRREDRITLMSRSGFPQFTKFETYDMKLEEFGDKRIVKGHLVASFELQYHKENSKWFGVSDKDVIVCSTESSLLLFDINGLHLKTFQYCPEMIVRLSVDPLHVIVVCNNGSLDVYAWEERSLLLRKCYRLHIDRPLPLYGFIYKAICDDVSIIQLITDELSLSSLIAYALNICS</sequence>
<evidence type="ECO:0000259" key="3">
    <source>
        <dbReference type="PROSITE" id="PS50181"/>
    </source>
</evidence>
<dbReference type="SUPFAM" id="SSF81383">
    <property type="entry name" value="F-box domain"/>
    <property type="match status" value="1"/>
</dbReference>
<dbReference type="PANTHER" id="PTHR46550:SF2">
    <property type="entry name" value="EXPRESSED SEQUENCE C85627-RELATED"/>
    <property type="match status" value="1"/>
</dbReference>
<dbReference type="KEGG" id="mcal:110287871"/>
<accession>A0A6P5P1N4</accession>
<name>A0A6P5P1N4_MUSCR</name>
<keyword evidence="4" id="KW-1185">Reference proteome</keyword>
<evidence type="ECO:0000313" key="4">
    <source>
        <dbReference type="Proteomes" id="UP000515126"/>
    </source>
</evidence>
<keyword evidence="2" id="KW-0833">Ubl conjugation pathway</keyword>
<dbReference type="SMART" id="SM00256">
    <property type="entry name" value="FBOX"/>
    <property type="match status" value="1"/>
</dbReference>
<dbReference type="SUPFAM" id="SSF69322">
    <property type="entry name" value="Tricorn protease domain 2"/>
    <property type="match status" value="1"/>
</dbReference>
<dbReference type="InterPro" id="IPR052121">
    <property type="entry name" value="F-box_SCF_Substrate_Recog"/>
</dbReference>
<reference evidence="5" key="1">
    <citation type="submission" date="2025-08" db="UniProtKB">
        <authorList>
            <consortium name="RefSeq"/>
        </authorList>
    </citation>
    <scope>IDENTIFICATION</scope>
</reference>
<dbReference type="InterPro" id="IPR015943">
    <property type="entry name" value="WD40/YVTN_repeat-like_dom_sf"/>
</dbReference>
<dbReference type="Proteomes" id="UP000515126">
    <property type="component" value="Unplaced"/>
</dbReference>
<protein>
    <submittedName>
        <fullName evidence="5">F-box/WD repeat-containing protein 15 isoform X1</fullName>
    </submittedName>
</protein>
<dbReference type="AlphaFoldDB" id="A0A6P5P1N4"/>
<dbReference type="GeneID" id="110287871"/>
<evidence type="ECO:0000256" key="2">
    <source>
        <dbReference type="ARBA" id="ARBA00022786"/>
    </source>
</evidence>
<dbReference type="Pfam" id="PF12937">
    <property type="entry name" value="F-box-like"/>
    <property type="match status" value="1"/>
</dbReference>
<evidence type="ECO:0000313" key="5">
    <source>
        <dbReference type="RefSeq" id="XP_021010035.1"/>
    </source>
</evidence>
<evidence type="ECO:0000256" key="1">
    <source>
        <dbReference type="ARBA" id="ARBA00004906"/>
    </source>
</evidence>
<dbReference type="CDD" id="cd22137">
    <property type="entry name" value="F-box_FBXW12"/>
    <property type="match status" value="1"/>
</dbReference>
<dbReference type="PANTHER" id="PTHR46550">
    <property type="entry name" value="F-BOX ONLY PROTEIN 3"/>
    <property type="match status" value="1"/>
</dbReference>